<keyword evidence="3" id="KW-0808">Transferase</keyword>
<comment type="subcellular location">
    <subcellularLocation>
        <location evidence="1">Periplasm</location>
    </subcellularLocation>
</comment>
<keyword evidence="4" id="KW-0732">Signal</keyword>
<protein>
    <submittedName>
        <fullName evidence="8">DHHW family protein</fullName>
    </submittedName>
</protein>
<evidence type="ECO:0000313" key="8">
    <source>
        <dbReference type="EMBL" id="MFD1426891.1"/>
    </source>
</evidence>
<evidence type="ECO:0000256" key="3">
    <source>
        <dbReference type="ARBA" id="ARBA00022679"/>
    </source>
</evidence>
<evidence type="ECO:0000313" key="9">
    <source>
        <dbReference type="Proteomes" id="UP001597282"/>
    </source>
</evidence>
<comment type="pathway">
    <text evidence="2">Glycan biosynthesis; alginate biosynthesis.</text>
</comment>
<dbReference type="Proteomes" id="UP001597282">
    <property type="component" value="Unassembled WGS sequence"/>
</dbReference>
<evidence type="ECO:0000256" key="1">
    <source>
        <dbReference type="ARBA" id="ARBA00004418"/>
    </source>
</evidence>
<keyword evidence="9" id="KW-1185">Reference proteome</keyword>
<keyword evidence="6" id="KW-0016">Alginate biosynthesis</keyword>
<evidence type="ECO:0000259" key="7">
    <source>
        <dbReference type="Pfam" id="PF16822"/>
    </source>
</evidence>
<reference evidence="9" key="1">
    <citation type="journal article" date="2019" name="Int. J. Syst. Evol. Microbiol.">
        <title>The Global Catalogue of Microorganisms (GCM) 10K type strain sequencing project: providing services to taxonomists for standard genome sequencing and annotation.</title>
        <authorList>
            <consortium name="The Broad Institute Genomics Platform"/>
            <consortium name="The Broad Institute Genome Sequencing Center for Infectious Disease"/>
            <person name="Wu L."/>
            <person name="Ma J."/>
        </authorList>
    </citation>
    <scope>NUCLEOTIDE SEQUENCE [LARGE SCALE GENOMIC DNA]</scope>
    <source>
        <strain evidence="9">S1</strain>
    </source>
</reference>
<feature type="domain" description="AlgX/AlgJ SGNH hydrolase-like" evidence="7">
    <location>
        <begin position="136"/>
        <end position="283"/>
    </location>
</feature>
<dbReference type="EMBL" id="JBHTNU010000006">
    <property type="protein sequence ID" value="MFD1426891.1"/>
    <property type="molecule type" value="Genomic_DNA"/>
</dbReference>
<dbReference type="RefSeq" id="WP_076525921.1">
    <property type="nucleotide sequence ID" value="NZ_JBHTNU010000006.1"/>
</dbReference>
<dbReference type="InterPro" id="IPR031811">
    <property type="entry name" value="ALGX/ALGJ_SGNH-like"/>
</dbReference>
<evidence type="ECO:0000256" key="5">
    <source>
        <dbReference type="ARBA" id="ARBA00022764"/>
    </source>
</evidence>
<dbReference type="Pfam" id="PF16822">
    <property type="entry name" value="ALGX"/>
    <property type="match status" value="1"/>
</dbReference>
<comment type="caution">
    <text evidence="8">The sequence shown here is derived from an EMBL/GenBank/DDBJ whole genome shotgun (WGS) entry which is preliminary data.</text>
</comment>
<evidence type="ECO:0000256" key="4">
    <source>
        <dbReference type="ARBA" id="ARBA00022729"/>
    </source>
</evidence>
<evidence type="ECO:0000256" key="6">
    <source>
        <dbReference type="ARBA" id="ARBA00022841"/>
    </source>
</evidence>
<organism evidence="8 9">
    <name type="scientific">Kroppenstedtia sanguinis</name>
    <dbReference type="NCBI Taxonomy" id="1380684"/>
    <lineage>
        <taxon>Bacteria</taxon>
        <taxon>Bacillati</taxon>
        <taxon>Bacillota</taxon>
        <taxon>Bacilli</taxon>
        <taxon>Bacillales</taxon>
        <taxon>Thermoactinomycetaceae</taxon>
        <taxon>Kroppenstedtia</taxon>
    </lineage>
</organism>
<sequence>MNRYDKISKNILGLLLLLFTGSIAILNLLVPDRTFSESENRMLEPLPQISLKSLTSGKFTSDFEKYISDQLIFRDLWIGVKTDTDRIMGKKESNGIYLGKDGHLIQQFIPPEDGDLEKKVDAILAFDRATPNLRKYVMLVPTATTLLKEQLPAYAPAGDEKAYLDQIRQLIQQRGIPFVNVYPALYTQREQPIFYKTDHHWTTRGAYFAYRELCKQMGIPPQQEEDFNIRQVSRQFYGSLHSKSGFRQIQPDSIELYLPKDPEKYTVEYVDEDQTSDSLYEMEQLHKKDQYAVFLNGNHPLIRITTAHPEKKRLLVVKDSYANSLIPFLTKHFSEIDVVDLRYYEGDLTTFVKEREIDELLLLYNVHTFSEDPSIKNLSEAIQ</sequence>
<keyword evidence="5" id="KW-0574">Periplasm</keyword>
<gene>
    <name evidence="8" type="ORF">ACFQ4Y_08060</name>
</gene>
<name>A0ABW4C9P1_9BACL</name>
<proteinExistence type="predicted"/>
<accession>A0ABW4C9P1</accession>
<evidence type="ECO:0000256" key="2">
    <source>
        <dbReference type="ARBA" id="ARBA00005182"/>
    </source>
</evidence>